<dbReference type="AlphaFoldDB" id="A0A2P5ADY6"/>
<dbReference type="STRING" id="63057.A0A2P5ADY6"/>
<proteinExistence type="inferred from homology"/>
<evidence type="ECO:0000256" key="6">
    <source>
        <dbReference type="ARBA" id="ARBA00022729"/>
    </source>
</evidence>
<evidence type="ECO:0000313" key="14">
    <source>
        <dbReference type="Proteomes" id="UP000237000"/>
    </source>
</evidence>
<dbReference type="InterPro" id="IPR003591">
    <property type="entry name" value="Leu-rich_rpt_typical-subtyp"/>
</dbReference>
<keyword evidence="14" id="KW-1185">Reference proteome</keyword>
<dbReference type="InterPro" id="IPR046956">
    <property type="entry name" value="RLP23-like"/>
</dbReference>
<feature type="transmembrane region" description="Helical" evidence="12">
    <location>
        <begin position="322"/>
        <end position="345"/>
    </location>
</feature>
<keyword evidence="9 12" id="KW-0472">Membrane</keyword>
<dbReference type="SUPFAM" id="SSF52047">
    <property type="entry name" value="RNI-like"/>
    <property type="match status" value="1"/>
</dbReference>
<accession>A0A2P5ADY6</accession>
<sequence>MRHSVLIFLDLSDNRLSGELPNCWMQFKNLSFLNLANNHFSGKLPASLGYLPQIGVLHLCNNKFYGEMPSFQNCKYLSLLDLGENRISGKLPEWLVQSREYLVVLRLSSNESSGSIPTSWCSLQALQILDLSQNNLSGALPHCFNNMTAMKSEVTNYGQFDVVNLTWKGIKIEFGRNLYLMRSIDISSNHLSGVIPESITSLLKLKSLNLSINNLTGSIPGNFDQLKDLESLDLSTNRICGKIPTSFSRLTFLSKLDLSYNKLTGRIPSSTQLQGFPASAFMGNAGLFGPPLTEDLPKNRTKQDPGVVNDINKANEDGYITFGFYVSSAIGFIVGFWGICGTLLISSSWRLACFRFWNRTEDWIYVTTRVSKARLLRRLTNHN</sequence>
<comment type="similarity">
    <text evidence="2">Belongs to the RLP family.</text>
</comment>
<evidence type="ECO:0000256" key="3">
    <source>
        <dbReference type="ARBA" id="ARBA00022475"/>
    </source>
</evidence>
<dbReference type="FunFam" id="3.80.10.10:FF:000111">
    <property type="entry name" value="LRR receptor-like serine/threonine-protein kinase ERECTA"/>
    <property type="match status" value="1"/>
</dbReference>
<keyword evidence="8 12" id="KW-1133">Transmembrane helix</keyword>
<evidence type="ECO:0000256" key="12">
    <source>
        <dbReference type="SAM" id="Phobius"/>
    </source>
</evidence>
<keyword evidence="6" id="KW-0732">Signal</keyword>
<reference evidence="14" key="1">
    <citation type="submission" date="2016-06" db="EMBL/GenBank/DDBJ databases">
        <title>Parallel loss of symbiosis genes in relatives of nitrogen-fixing non-legume Parasponia.</title>
        <authorList>
            <person name="Van Velzen R."/>
            <person name="Holmer R."/>
            <person name="Bu F."/>
            <person name="Rutten L."/>
            <person name="Van Zeijl A."/>
            <person name="Liu W."/>
            <person name="Santuari L."/>
            <person name="Cao Q."/>
            <person name="Sharma T."/>
            <person name="Shen D."/>
            <person name="Roswanjaya Y."/>
            <person name="Wardhani T."/>
            <person name="Kalhor M.S."/>
            <person name="Jansen J."/>
            <person name="Van den Hoogen J."/>
            <person name="Gungor B."/>
            <person name="Hartog M."/>
            <person name="Hontelez J."/>
            <person name="Verver J."/>
            <person name="Yang W.-C."/>
            <person name="Schijlen E."/>
            <person name="Repin R."/>
            <person name="Schilthuizen M."/>
            <person name="Schranz E."/>
            <person name="Heidstra R."/>
            <person name="Miyata K."/>
            <person name="Fedorova E."/>
            <person name="Kohlen W."/>
            <person name="Bisseling T."/>
            <person name="Smit S."/>
            <person name="Geurts R."/>
        </authorList>
    </citation>
    <scope>NUCLEOTIDE SEQUENCE [LARGE SCALE GENOMIC DNA]</scope>
    <source>
        <strain evidence="14">cv. RG33-2</strain>
    </source>
</reference>
<keyword evidence="11" id="KW-0325">Glycoprotein</keyword>
<keyword evidence="7" id="KW-0677">Repeat</keyword>
<dbReference type="InParanoid" id="A0A2P5ADY6"/>
<dbReference type="Pfam" id="PF13855">
    <property type="entry name" value="LRR_8"/>
    <property type="match status" value="1"/>
</dbReference>
<keyword evidence="10" id="KW-0675">Receptor</keyword>
<evidence type="ECO:0000256" key="5">
    <source>
        <dbReference type="ARBA" id="ARBA00022692"/>
    </source>
</evidence>
<gene>
    <name evidence="13" type="ORF">TorRG33x02_352710</name>
</gene>
<evidence type="ECO:0000256" key="9">
    <source>
        <dbReference type="ARBA" id="ARBA00023136"/>
    </source>
</evidence>
<dbReference type="Proteomes" id="UP000237000">
    <property type="component" value="Unassembled WGS sequence"/>
</dbReference>
<dbReference type="PRINTS" id="PR00019">
    <property type="entry name" value="LEURICHRPT"/>
</dbReference>
<evidence type="ECO:0000256" key="2">
    <source>
        <dbReference type="ARBA" id="ARBA00009592"/>
    </source>
</evidence>
<dbReference type="FunFam" id="3.80.10.10:FF:000041">
    <property type="entry name" value="LRR receptor-like serine/threonine-protein kinase ERECTA"/>
    <property type="match status" value="1"/>
</dbReference>
<dbReference type="InterPro" id="IPR001611">
    <property type="entry name" value="Leu-rich_rpt"/>
</dbReference>
<evidence type="ECO:0000256" key="7">
    <source>
        <dbReference type="ARBA" id="ARBA00022737"/>
    </source>
</evidence>
<dbReference type="PANTHER" id="PTHR48063:SF98">
    <property type="entry name" value="LRR RECEPTOR-LIKE SERINE_THREONINE-PROTEIN KINASE FLS2"/>
    <property type="match status" value="1"/>
</dbReference>
<comment type="subcellular location">
    <subcellularLocation>
        <location evidence="1">Cell membrane</location>
        <topology evidence="1">Single-pass type I membrane protein</topology>
    </subcellularLocation>
</comment>
<dbReference type="InterPro" id="IPR032675">
    <property type="entry name" value="LRR_dom_sf"/>
</dbReference>
<dbReference type="GO" id="GO:0005886">
    <property type="term" value="C:plasma membrane"/>
    <property type="evidence" value="ECO:0007669"/>
    <property type="project" value="UniProtKB-SubCell"/>
</dbReference>
<evidence type="ECO:0000256" key="11">
    <source>
        <dbReference type="ARBA" id="ARBA00023180"/>
    </source>
</evidence>
<name>A0A2P5ADY6_TREOI</name>
<dbReference type="SMART" id="SM00369">
    <property type="entry name" value="LRR_TYP"/>
    <property type="match status" value="5"/>
</dbReference>
<protein>
    <submittedName>
        <fullName evidence="13">LRR domain containing protein</fullName>
    </submittedName>
</protein>
<dbReference type="PANTHER" id="PTHR48063">
    <property type="entry name" value="LRR RECEPTOR-LIKE KINASE"/>
    <property type="match status" value="1"/>
</dbReference>
<dbReference type="OrthoDB" id="1924123at2759"/>
<evidence type="ECO:0000256" key="1">
    <source>
        <dbReference type="ARBA" id="ARBA00004251"/>
    </source>
</evidence>
<keyword evidence="3" id="KW-1003">Cell membrane</keyword>
<dbReference type="Pfam" id="PF00560">
    <property type="entry name" value="LRR_1"/>
    <property type="match status" value="6"/>
</dbReference>
<keyword evidence="4" id="KW-0433">Leucine-rich repeat</keyword>
<dbReference type="Gene3D" id="3.80.10.10">
    <property type="entry name" value="Ribonuclease Inhibitor"/>
    <property type="match status" value="1"/>
</dbReference>
<comment type="caution">
    <text evidence="13">The sequence shown here is derived from an EMBL/GenBank/DDBJ whole genome shotgun (WGS) entry which is preliminary data.</text>
</comment>
<keyword evidence="5 12" id="KW-0812">Transmembrane</keyword>
<evidence type="ECO:0000256" key="4">
    <source>
        <dbReference type="ARBA" id="ARBA00022614"/>
    </source>
</evidence>
<organism evidence="13 14">
    <name type="scientific">Trema orientale</name>
    <name type="common">Charcoal tree</name>
    <name type="synonym">Celtis orientalis</name>
    <dbReference type="NCBI Taxonomy" id="63057"/>
    <lineage>
        <taxon>Eukaryota</taxon>
        <taxon>Viridiplantae</taxon>
        <taxon>Streptophyta</taxon>
        <taxon>Embryophyta</taxon>
        <taxon>Tracheophyta</taxon>
        <taxon>Spermatophyta</taxon>
        <taxon>Magnoliopsida</taxon>
        <taxon>eudicotyledons</taxon>
        <taxon>Gunneridae</taxon>
        <taxon>Pentapetalae</taxon>
        <taxon>rosids</taxon>
        <taxon>fabids</taxon>
        <taxon>Rosales</taxon>
        <taxon>Cannabaceae</taxon>
        <taxon>Trema</taxon>
    </lineage>
</organism>
<evidence type="ECO:0000313" key="13">
    <source>
        <dbReference type="EMBL" id="PON34739.1"/>
    </source>
</evidence>
<evidence type="ECO:0000256" key="10">
    <source>
        <dbReference type="ARBA" id="ARBA00023170"/>
    </source>
</evidence>
<evidence type="ECO:0000256" key="8">
    <source>
        <dbReference type="ARBA" id="ARBA00022989"/>
    </source>
</evidence>
<dbReference type="EMBL" id="JXTC01000917">
    <property type="protein sequence ID" value="PON34739.1"/>
    <property type="molecule type" value="Genomic_DNA"/>
</dbReference>